<accession>A0ABS9UND7</accession>
<organism evidence="1 2">
    <name type="scientific">Belliella calami</name>
    <dbReference type="NCBI Taxonomy" id="2923436"/>
    <lineage>
        <taxon>Bacteria</taxon>
        <taxon>Pseudomonadati</taxon>
        <taxon>Bacteroidota</taxon>
        <taxon>Cytophagia</taxon>
        <taxon>Cytophagales</taxon>
        <taxon>Cyclobacteriaceae</taxon>
        <taxon>Belliella</taxon>
    </lineage>
</organism>
<dbReference type="RefSeq" id="WP_241274629.1">
    <property type="nucleotide sequence ID" value="NZ_JAKZGS010000005.1"/>
</dbReference>
<protein>
    <submittedName>
        <fullName evidence="1">Uncharacterized protein</fullName>
    </submittedName>
</protein>
<dbReference type="EMBL" id="JAKZGS010000005">
    <property type="protein sequence ID" value="MCH7398118.1"/>
    <property type="molecule type" value="Genomic_DNA"/>
</dbReference>
<proteinExistence type="predicted"/>
<name>A0ABS9UND7_9BACT</name>
<sequence length="164" mass="19282">MDIIKRHYVKRSYRKHNFTKNEKLSFPEKISSIGILASTQVEFVTCKDKLESVFGESVEISGFYDSSRDMEHGISSRDFNLWGKPNARIERFLEKKTDFILVPTLNLNPYLLYLLLHSKTAIKIGFHSSENRKYLDLMLDYKDNNLKESIQDLLDYYIKIKEAC</sequence>
<dbReference type="Pfam" id="PF21857">
    <property type="entry name" value="DUF6913"/>
    <property type="match status" value="1"/>
</dbReference>
<keyword evidence="2" id="KW-1185">Reference proteome</keyword>
<gene>
    <name evidence="1" type="ORF">MM236_08970</name>
</gene>
<comment type="caution">
    <text evidence="1">The sequence shown here is derived from an EMBL/GenBank/DDBJ whole genome shotgun (WGS) entry which is preliminary data.</text>
</comment>
<dbReference type="Proteomes" id="UP001165488">
    <property type="component" value="Unassembled WGS sequence"/>
</dbReference>
<evidence type="ECO:0000313" key="2">
    <source>
        <dbReference type="Proteomes" id="UP001165488"/>
    </source>
</evidence>
<evidence type="ECO:0000313" key="1">
    <source>
        <dbReference type="EMBL" id="MCH7398118.1"/>
    </source>
</evidence>
<reference evidence="1" key="1">
    <citation type="submission" date="2022-03" db="EMBL/GenBank/DDBJ databases">
        <title>De novo assembled genomes of Belliella spp. (Cyclobacteriaceae) strains.</title>
        <authorList>
            <person name="Szabo A."/>
            <person name="Korponai K."/>
            <person name="Felfoldi T."/>
        </authorList>
    </citation>
    <scope>NUCLEOTIDE SEQUENCE</scope>
    <source>
        <strain evidence="1">DSM 107340</strain>
    </source>
</reference>
<dbReference type="InterPro" id="IPR054207">
    <property type="entry name" value="DUF6913"/>
</dbReference>